<protein>
    <submittedName>
        <fullName evidence="3">Uncharacterized protein</fullName>
    </submittedName>
</protein>
<accession>A0A4Y2HM76</accession>
<name>A0A4Y2HM76_ARAVE</name>
<feature type="compositionally biased region" description="Polar residues" evidence="1">
    <location>
        <begin position="88"/>
        <end position="110"/>
    </location>
</feature>
<keyword evidence="2" id="KW-0812">Transmembrane</keyword>
<proteinExistence type="predicted"/>
<comment type="caution">
    <text evidence="3">The sequence shown here is derived from an EMBL/GenBank/DDBJ whole genome shotgun (WGS) entry which is preliminary data.</text>
</comment>
<keyword evidence="2" id="KW-0472">Membrane</keyword>
<dbReference type="EMBL" id="BGPR01002028">
    <property type="protein sequence ID" value="GBM66476.1"/>
    <property type="molecule type" value="Genomic_DNA"/>
</dbReference>
<organism evidence="3 4">
    <name type="scientific">Araneus ventricosus</name>
    <name type="common">Orbweaver spider</name>
    <name type="synonym">Epeira ventricosa</name>
    <dbReference type="NCBI Taxonomy" id="182803"/>
    <lineage>
        <taxon>Eukaryota</taxon>
        <taxon>Metazoa</taxon>
        <taxon>Ecdysozoa</taxon>
        <taxon>Arthropoda</taxon>
        <taxon>Chelicerata</taxon>
        <taxon>Arachnida</taxon>
        <taxon>Araneae</taxon>
        <taxon>Araneomorphae</taxon>
        <taxon>Entelegynae</taxon>
        <taxon>Araneoidea</taxon>
        <taxon>Araneidae</taxon>
        <taxon>Araneus</taxon>
    </lineage>
</organism>
<sequence>MTDILIRSLSTGQKSAAYLYILVVLGTAGENGSLMVRSRLWSRRDPGSKSDSTEELSCIGPAARQIVRKGPNVIPLVWCESLEEGTQARVSSYSSNRGSKLRYQSRNSPRVASKRDDI</sequence>
<evidence type="ECO:0000313" key="3">
    <source>
        <dbReference type="EMBL" id="GBM66476.1"/>
    </source>
</evidence>
<dbReference type="AlphaFoldDB" id="A0A4Y2HM76"/>
<feature type="region of interest" description="Disordered" evidence="1">
    <location>
        <begin position="86"/>
        <end position="118"/>
    </location>
</feature>
<reference evidence="3 4" key="1">
    <citation type="journal article" date="2019" name="Sci. Rep.">
        <title>Orb-weaving spider Araneus ventricosus genome elucidates the spidroin gene catalogue.</title>
        <authorList>
            <person name="Kono N."/>
            <person name="Nakamura H."/>
            <person name="Ohtoshi R."/>
            <person name="Moran D.A.P."/>
            <person name="Shinohara A."/>
            <person name="Yoshida Y."/>
            <person name="Fujiwara M."/>
            <person name="Mori M."/>
            <person name="Tomita M."/>
            <person name="Arakawa K."/>
        </authorList>
    </citation>
    <scope>NUCLEOTIDE SEQUENCE [LARGE SCALE GENOMIC DNA]</scope>
</reference>
<evidence type="ECO:0000313" key="4">
    <source>
        <dbReference type="Proteomes" id="UP000499080"/>
    </source>
</evidence>
<evidence type="ECO:0000256" key="1">
    <source>
        <dbReference type="SAM" id="MobiDB-lite"/>
    </source>
</evidence>
<keyword evidence="2" id="KW-1133">Transmembrane helix</keyword>
<gene>
    <name evidence="3" type="ORF">AVEN_129264_1</name>
</gene>
<keyword evidence="4" id="KW-1185">Reference proteome</keyword>
<evidence type="ECO:0000256" key="2">
    <source>
        <dbReference type="SAM" id="Phobius"/>
    </source>
</evidence>
<dbReference type="Proteomes" id="UP000499080">
    <property type="component" value="Unassembled WGS sequence"/>
</dbReference>
<feature type="transmembrane region" description="Helical" evidence="2">
    <location>
        <begin position="17"/>
        <end position="36"/>
    </location>
</feature>